<dbReference type="InterPro" id="IPR024156">
    <property type="entry name" value="Small_GTPase_ARF"/>
</dbReference>
<dbReference type="GO" id="GO:0006886">
    <property type="term" value="P:intracellular protein transport"/>
    <property type="evidence" value="ECO:0007669"/>
    <property type="project" value="TreeGrafter"/>
</dbReference>
<evidence type="ECO:0000313" key="13">
    <source>
        <dbReference type="EMBL" id="KXS17929.1"/>
    </source>
</evidence>
<evidence type="ECO:0000313" key="14">
    <source>
        <dbReference type="Proteomes" id="UP000070544"/>
    </source>
</evidence>
<protein>
    <recommendedName>
        <fullName evidence="3">Signal recognition particle receptor subunit beta</fullName>
    </recommendedName>
</protein>
<comment type="similarity">
    <text evidence="2">Belongs to the SRP receptor beta subunit family.</text>
</comment>
<sequence length="283" mass="30397">MDANAQAPAAFSPSPLSFFVLLLLLAAIAALALLFLSKSKPKKDAFIIVGLSDSGKSTLFSLLRYGKALPTVTSIEQNEATFPLYGSKEPHAHHIIDLPGHPTLHFLLSDYTPLALGIIFVIDAATFPRLSRSVAERLYDVLAERNVMQGGIRVLVVCNKQDSFVAWPREKIAQALEKEIDYLRTTRTATLDAHTTTASETSDTFLGLDNAPFRMSHLDTDVRFVECALVGQEPGGGEDDAGDGEGDGSGAQGGESVGGGDEEGGRGLERIKRWIEEVAAGER</sequence>
<dbReference type="PANTHER" id="PTHR45909:SF1">
    <property type="entry name" value="ADP-RIBOSYLATION FACTOR-RELATED PROTEIN 1"/>
    <property type="match status" value="1"/>
</dbReference>
<keyword evidence="10" id="KW-0675">Receptor</keyword>
<keyword evidence="4 12" id="KW-0812">Transmembrane</keyword>
<evidence type="ECO:0000256" key="4">
    <source>
        <dbReference type="ARBA" id="ARBA00022692"/>
    </source>
</evidence>
<dbReference type="InterPro" id="IPR019009">
    <property type="entry name" value="SRP_receptor_beta_su"/>
</dbReference>
<dbReference type="PANTHER" id="PTHR45909">
    <property type="entry name" value="ADP-RIBOSYLATION FACTOR-RELATED PROTEIN 1"/>
    <property type="match status" value="1"/>
</dbReference>
<proteinExistence type="inferred from homology"/>
<dbReference type="Proteomes" id="UP000070544">
    <property type="component" value="Unassembled WGS sequence"/>
</dbReference>
<name>A0A139AMF2_GONPJ</name>
<dbReference type="SUPFAM" id="SSF52540">
    <property type="entry name" value="P-loop containing nucleoside triphosphate hydrolases"/>
    <property type="match status" value="1"/>
</dbReference>
<dbReference type="GO" id="GO:0003924">
    <property type="term" value="F:GTPase activity"/>
    <property type="evidence" value="ECO:0007669"/>
    <property type="project" value="TreeGrafter"/>
</dbReference>
<evidence type="ECO:0000256" key="2">
    <source>
        <dbReference type="ARBA" id="ARBA00005619"/>
    </source>
</evidence>
<keyword evidence="5" id="KW-0547">Nucleotide-binding</keyword>
<evidence type="ECO:0000256" key="5">
    <source>
        <dbReference type="ARBA" id="ARBA00022741"/>
    </source>
</evidence>
<reference evidence="13 14" key="1">
    <citation type="journal article" date="2015" name="Genome Biol. Evol.">
        <title>Phylogenomic analyses indicate that early fungi evolved digesting cell walls of algal ancestors of land plants.</title>
        <authorList>
            <person name="Chang Y."/>
            <person name="Wang S."/>
            <person name="Sekimoto S."/>
            <person name="Aerts A.L."/>
            <person name="Choi C."/>
            <person name="Clum A."/>
            <person name="LaButti K.M."/>
            <person name="Lindquist E.A."/>
            <person name="Yee Ngan C."/>
            <person name="Ohm R.A."/>
            <person name="Salamov A.A."/>
            <person name="Grigoriev I.V."/>
            <person name="Spatafora J.W."/>
            <person name="Berbee M.L."/>
        </authorList>
    </citation>
    <scope>NUCLEOTIDE SEQUENCE [LARGE SCALE GENOMIC DNA]</scope>
    <source>
        <strain evidence="13 14">JEL478</strain>
    </source>
</reference>
<dbReference type="GO" id="GO:0034067">
    <property type="term" value="P:protein localization to Golgi apparatus"/>
    <property type="evidence" value="ECO:0007669"/>
    <property type="project" value="TreeGrafter"/>
</dbReference>
<keyword evidence="9 12" id="KW-0472">Membrane</keyword>
<evidence type="ECO:0000256" key="8">
    <source>
        <dbReference type="ARBA" id="ARBA00023134"/>
    </source>
</evidence>
<feature type="compositionally biased region" description="Gly residues" evidence="11">
    <location>
        <begin position="247"/>
        <end position="259"/>
    </location>
</feature>
<dbReference type="GO" id="GO:0005794">
    <property type="term" value="C:Golgi apparatus"/>
    <property type="evidence" value="ECO:0007669"/>
    <property type="project" value="TreeGrafter"/>
</dbReference>
<accession>A0A139AMF2</accession>
<keyword evidence="14" id="KW-1185">Reference proteome</keyword>
<evidence type="ECO:0000256" key="1">
    <source>
        <dbReference type="ARBA" id="ARBA00004389"/>
    </source>
</evidence>
<keyword evidence="13" id="KW-0378">Hydrolase</keyword>
<dbReference type="CDD" id="cd04105">
    <property type="entry name" value="SR_beta"/>
    <property type="match status" value="1"/>
</dbReference>
<evidence type="ECO:0000256" key="7">
    <source>
        <dbReference type="ARBA" id="ARBA00022989"/>
    </source>
</evidence>
<comment type="subcellular location">
    <subcellularLocation>
        <location evidence="1">Endoplasmic reticulum membrane</location>
        <topology evidence="1">Single-pass membrane protein</topology>
    </subcellularLocation>
</comment>
<dbReference type="GO" id="GO:0005789">
    <property type="term" value="C:endoplasmic reticulum membrane"/>
    <property type="evidence" value="ECO:0007669"/>
    <property type="project" value="UniProtKB-SubCell"/>
</dbReference>
<dbReference type="AlphaFoldDB" id="A0A139AMF2"/>
<gene>
    <name evidence="13" type="ORF">M427DRAFT_68104</name>
</gene>
<evidence type="ECO:0000256" key="3">
    <source>
        <dbReference type="ARBA" id="ARBA00020256"/>
    </source>
</evidence>
<dbReference type="InterPro" id="IPR027417">
    <property type="entry name" value="P-loop_NTPase"/>
</dbReference>
<feature type="region of interest" description="Disordered" evidence="11">
    <location>
        <begin position="231"/>
        <end position="271"/>
    </location>
</feature>
<keyword evidence="8" id="KW-0342">GTP-binding</keyword>
<feature type="transmembrane region" description="Helical" evidence="12">
    <location>
        <begin position="16"/>
        <end position="36"/>
    </location>
</feature>
<dbReference type="GO" id="GO:0043001">
    <property type="term" value="P:Golgi to plasma membrane protein transport"/>
    <property type="evidence" value="ECO:0007669"/>
    <property type="project" value="TreeGrafter"/>
</dbReference>
<evidence type="ECO:0000256" key="9">
    <source>
        <dbReference type="ARBA" id="ARBA00023136"/>
    </source>
</evidence>
<dbReference type="Gene3D" id="3.40.50.300">
    <property type="entry name" value="P-loop containing nucleotide triphosphate hydrolases"/>
    <property type="match status" value="1"/>
</dbReference>
<dbReference type="STRING" id="1344416.A0A139AMF2"/>
<keyword evidence="7 12" id="KW-1133">Transmembrane helix</keyword>
<dbReference type="Pfam" id="PF09439">
    <property type="entry name" value="SRPRB"/>
    <property type="match status" value="1"/>
</dbReference>
<dbReference type="GO" id="GO:0005525">
    <property type="term" value="F:GTP binding"/>
    <property type="evidence" value="ECO:0007669"/>
    <property type="project" value="UniProtKB-KW"/>
</dbReference>
<evidence type="ECO:0000256" key="10">
    <source>
        <dbReference type="ARBA" id="ARBA00023170"/>
    </source>
</evidence>
<organism evidence="13 14">
    <name type="scientific">Gonapodya prolifera (strain JEL478)</name>
    <name type="common">Monoblepharis prolifera</name>
    <dbReference type="NCBI Taxonomy" id="1344416"/>
    <lineage>
        <taxon>Eukaryota</taxon>
        <taxon>Fungi</taxon>
        <taxon>Fungi incertae sedis</taxon>
        <taxon>Chytridiomycota</taxon>
        <taxon>Chytridiomycota incertae sedis</taxon>
        <taxon>Monoblepharidomycetes</taxon>
        <taxon>Monoblepharidales</taxon>
        <taxon>Gonapodyaceae</taxon>
        <taxon>Gonapodya</taxon>
    </lineage>
</organism>
<dbReference type="OrthoDB" id="41266at2759"/>
<feature type="compositionally biased region" description="Acidic residues" evidence="11">
    <location>
        <begin position="236"/>
        <end position="246"/>
    </location>
</feature>
<dbReference type="EMBL" id="KQ965744">
    <property type="protein sequence ID" value="KXS17929.1"/>
    <property type="molecule type" value="Genomic_DNA"/>
</dbReference>
<evidence type="ECO:0000256" key="6">
    <source>
        <dbReference type="ARBA" id="ARBA00022824"/>
    </source>
</evidence>
<evidence type="ECO:0000256" key="12">
    <source>
        <dbReference type="SAM" id="Phobius"/>
    </source>
</evidence>
<evidence type="ECO:0000256" key="11">
    <source>
        <dbReference type="SAM" id="MobiDB-lite"/>
    </source>
</evidence>
<keyword evidence="6" id="KW-0256">Endoplasmic reticulum</keyword>